<dbReference type="InterPro" id="IPR010905">
    <property type="entry name" value="Glyco_hydro_88"/>
</dbReference>
<organism evidence="2 3">
    <name type="scientific">Thioclava kandeliae</name>
    <dbReference type="NCBI Taxonomy" id="3070818"/>
    <lineage>
        <taxon>Bacteria</taxon>
        <taxon>Pseudomonadati</taxon>
        <taxon>Pseudomonadota</taxon>
        <taxon>Alphaproteobacteria</taxon>
        <taxon>Rhodobacterales</taxon>
        <taxon>Paracoccaceae</taxon>
        <taxon>Thioclava</taxon>
    </lineage>
</organism>
<keyword evidence="1 2" id="KW-0378">Hydrolase</keyword>
<reference evidence="2 3" key="1">
    <citation type="submission" date="2024-06" db="EMBL/GenBank/DDBJ databases">
        <title>Thioclava kandeliae sp. nov. from a rhizosphere soil sample of Kandelia candel in a mangrove.</title>
        <authorList>
            <person name="Mu T."/>
        </authorList>
    </citation>
    <scope>NUCLEOTIDE SEQUENCE [LARGE SCALE GENOMIC DNA]</scope>
    <source>
        <strain evidence="2 3">CPCC 100088</strain>
    </source>
</reference>
<gene>
    <name evidence="2" type="ORF">VSX56_14940</name>
</gene>
<comment type="caution">
    <text evidence="2">The sequence shown here is derived from an EMBL/GenBank/DDBJ whole genome shotgun (WGS) entry which is preliminary data.</text>
</comment>
<dbReference type="RefSeq" id="WP_350938283.1">
    <property type="nucleotide sequence ID" value="NZ_JAYWLC010000014.1"/>
</dbReference>
<dbReference type="PANTHER" id="PTHR33886:SF8">
    <property type="entry name" value="UNSATURATED RHAMNOGALACTURONAN HYDROLASE (EUROFUNG)"/>
    <property type="match status" value="1"/>
</dbReference>
<evidence type="ECO:0000256" key="1">
    <source>
        <dbReference type="ARBA" id="ARBA00022801"/>
    </source>
</evidence>
<dbReference type="Gene3D" id="1.50.10.10">
    <property type="match status" value="1"/>
</dbReference>
<evidence type="ECO:0000313" key="3">
    <source>
        <dbReference type="Proteomes" id="UP001438953"/>
    </source>
</evidence>
<dbReference type="PANTHER" id="PTHR33886">
    <property type="entry name" value="UNSATURATED RHAMNOGALACTURONAN HYDROLASE (EUROFUNG)"/>
    <property type="match status" value="1"/>
</dbReference>
<dbReference type="GO" id="GO:0016787">
    <property type="term" value="F:hydrolase activity"/>
    <property type="evidence" value="ECO:0007669"/>
    <property type="project" value="UniProtKB-KW"/>
</dbReference>
<dbReference type="InterPro" id="IPR012341">
    <property type="entry name" value="6hp_glycosidase-like_sf"/>
</dbReference>
<accession>A0ABV1SJJ8</accession>
<dbReference type="InterPro" id="IPR052043">
    <property type="entry name" value="PolySaccharide_Degr_Enz"/>
</dbReference>
<name>A0ABV1SJJ8_9RHOB</name>
<sequence length="359" mass="40268">MTLDIAHDLRRAIAALSTGFLRLKGIGDEGMDAGDEIVFDEWDWEVGVGLYGEFRRAEAEGDTAALARLARWYDRQIARGLPRRQVNSTAPMLALALLAERLGPENGREDWRGLIQDWAEWLHTTMPKTEEGGYQHTVKERDNDGQLWDDTLVMAVLFVAQAGRMFGRRDWIEDAQYQYLSHVRFLGDRETGLFFHGWTFEGRHNYARALWARGNAWVTIAIPELFRICPPEGAVARYLREVYLTQVRALRALQNPEGLFHTLLDDPASPVEASGTAGIAYGVLAGLREGLIGPEYGDIVTRALPALIGRIDESGFLHDVSDGTPMGDTLEFYRQIPNLPTPYGQALGSLFLMEYDRAG</sequence>
<protein>
    <submittedName>
        <fullName evidence="2">Glycoside hydrolase family 88 protein</fullName>
    </submittedName>
</protein>
<proteinExistence type="predicted"/>
<dbReference type="EMBL" id="JAYWLC010000014">
    <property type="protein sequence ID" value="MER5173067.1"/>
    <property type="molecule type" value="Genomic_DNA"/>
</dbReference>
<dbReference type="InterPro" id="IPR008928">
    <property type="entry name" value="6-hairpin_glycosidase_sf"/>
</dbReference>
<dbReference type="Proteomes" id="UP001438953">
    <property type="component" value="Unassembled WGS sequence"/>
</dbReference>
<dbReference type="Pfam" id="PF07470">
    <property type="entry name" value="Glyco_hydro_88"/>
    <property type="match status" value="1"/>
</dbReference>
<keyword evidence="3" id="KW-1185">Reference proteome</keyword>
<dbReference type="SUPFAM" id="SSF48208">
    <property type="entry name" value="Six-hairpin glycosidases"/>
    <property type="match status" value="1"/>
</dbReference>
<evidence type="ECO:0000313" key="2">
    <source>
        <dbReference type="EMBL" id="MER5173067.1"/>
    </source>
</evidence>